<name>A0A921ZIC5_MANSE</name>
<comment type="caution">
    <text evidence="2">The sequence shown here is derived from an EMBL/GenBank/DDBJ whole genome shotgun (WGS) entry which is preliminary data.</text>
</comment>
<dbReference type="AlphaFoldDB" id="A0A921ZIC5"/>
<accession>A0A921ZIC5</accession>
<organism evidence="2 3">
    <name type="scientific">Manduca sexta</name>
    <name type="common">Tobacco hawkmoth</name>
    <name type="synonym">Tobacco hornworm</name>
    <dbReference type="NCBI Taxonomy" id="7130"/>
    <lineage>
        <taxon>Eukaryota</taxon>
        <taxon>Metazoa</taxon>
        <taxon>Ecdysozoa</taxon>
        <taxon>Arthropoda</taxon>
        <taxon>Hexapoda</taxon>
        <taxon>Insecta</taxon>
        <taxon>Pterygota</taxon>
        <taxon>Neoptera</taxon>
        <taxon>Endopterygota</taxon>
        <taxon>Lepidoptera</taxon>
        <taxon>Glossata</taxon>
        <taxon>Ditrysia</taxon>
        <taxon>Bombycoidea</taxon>
        <taxon>Sphingidae</taxon>
        <taxon>Sphinginae</taxon>
        <taxon>Sphingini</taxon>
        <taxon>Manduca</taxon>
    </lineage>
</organism>
<dbReference type="Proteomes" id="UP000791440">
    <property type="component" value="Unassembled WGS sequence"/>
</dbReference>
<dbReference type="OrthoDB" id="7390171at2759"/>
<keyword evidence="3" id="KW-1185">Reference proteome</keyword>
<evidence type="ECO:0008006" key="4">
    <source>
        <dbReference type="Google" id="ProtNLM"/>
    </source>
</evidence>
<evidence type="ECO:0000256" key="1">
    <source>
        <dbReference type="SAM" id="Coils"/>
    </source>
</evidence>
<reference evidence="2" key="2">
    <citation type="submission" date="2020-12" db="EMBL/GenBank/DDBJ databases">
        <authorList>
            <person name="Kanost M."/>
        </authorList>
    </citation>
    <scope>NUCLEOTIDE SEQUENCE</scope>
</reference>
<proteinExistence type="predicted"/>
<gene>
    <name evidence="2" type="ORF">O3G_MSEX010385</name>
</gene>
<evidence type="ECO:0000313" key="2">
    <source>
        <dbReference type="EMBL" id="KAG6457569.1"/>
    </source>
</evidence>
<reference evidence="2" key="1">
    <citation type="journal article" date="2016" name="Insect Biochem. Mol. Biol.">
        <title>Multifaceted biological insights from a draft genome sequence of the tobacco hornworm moth, Manduca sexta.</title>
        <authorList>
            <person name="Kanost M.R."/>
            <person name="Arrese E.L."/>
            <person name="Cao X."/>
            <person name="Chen Y.R."/>
            <person name="Chellapilla S."/>
            <person name="Goldsmith M.R."/>
            <person name="Grosse-Wilde E."/>
            <person name="Heckel D.G."/>
            <person name="Herndon N."/>
            <person name="Jiang H."/>
            <person name="Papanicolaou A."/>
            <person name="Qu J."/>
            <person name="Soulages J.L."/>
            <person name="Vogel H."/>
            <person name="Walters J."/>
            <person name="Waterhouse R.M."/>
            <person name="Ahn S.J."/>
            <person name="Almeida F.C."/>
            <person name="An C."/>
            <person name="Aqrawi P."/>
            <person name="Bretschneider A."/>
            <person name="Bryant W.B."/>
            <person name="Bucks S."/>
            <person name="Chao H."/>
            <person name="Chevignon G."/>
            <person name="Christen J.M."/>
            <person name="Clarke D.F."/>
            <person name="Dittmer N.T."/>
            <person name="Ferguson L.C.F."/>
            <person name="Garavelou S."/>
            <person name="Gordon K.H.J."/>
            <person name="Gunaratna R.T."/>
            <person name="Han Y."/>
            <person name="Hauser F."/>
            <person name="He Y."/>
            <person name="Heidel-Fischer H."/>
            <person name="Hirsh A."/>
            <person name="Hu Y."/>
            <person name="Jiang H."/>
            <person name="Kalra D."/>
            <person name="Klinner C."/>
            <person name="Konig C."/>
            <person name="Kovar C."/>
            <person name="Kroll A.R."/>
            <person name="Kuwar S.S."/>
            <person name="Lee S.L."/>
            <person name="Lehman R."/>
            <person name="Li K."/>
            <person name="Li Z."/>
            <person name="Liang H."/>
            <person name="Lovelace S."/>
            <person name="Lu Z."/>
            <person name="Mansfield J.H."/>
            <person name="McCulloch K.J."/>
            <person name="Mathew T."/>
            <person name="Morton B."/>
            <person name="Muzny D.M."/>
            <person name="Neunemann D."/>
            <person name="Ongeri F."/>
            <person name="Pauchet Y."/>
            <person name="Pu L.L."/>
            <person name="Pyrousis I."/>
            <person name="Rao X.J."/>
            <person name="Redding A."/>
            <person name="Roesel C."/>
            <person name="Sanchez-Gracia A."/>
            <person name="Schaack S."/>
            <person name="Shukla A."/>
            <person name="Tetreau G."/>
            <person name="Wang Y."/>
            <person name="Xiong G.H."/>
            <person name="Traut W."/>
            <person name="Walsh T.K."/>
            <person name="Worley K.C."/>
            <person name="Wu D."/>
            <person name="Wu W."/>
            <person name="Wu Y.Q."/>
            <person name="Zhang X."/>
            <person name="Zou Z."/>
            <person name="Zucker H."/>
            <person name="Briscoe A.D."/>
            <person name="Burmester T."/>
            <person name="Clem R.J."/>
            <person name="Feyereisen R."/>
            <person name="Grimmelikhuijzen C.J.P."/>
            <person name="Hamodrakas S.J."/>
            <person name="Hansson B.S."/>
            <person name="Huguet E."/>
            <person name="Jermiin L.S."/>
            <person name="Lan Q."/>
            <person name="Lehman H.K."/>
            <person name="Lorenzen M."/>
            <person name="Merzendorfer H."/>
            <person name="Michalopoulos I."/>
            <person name="Morton D.B."/>
            <person name="Muthukrishnan S."/>
            <person name="Oakeshott J.G."/>
            <person name="Palmer W."/>
            <person name="Park Y."/>
            <person name="Passarelli A.L."/>
            <person name="Rozas J."/>
            <person name="Schwartz L.M."/>
            <person name="Smith W."/>
            <person name="Southgate A."/>
            <person name="Vilcinskas A."/>
            <person name="Vogt R."/>
            <person name="Wang P."/>
            <person name="Werren J."/>
            <person name="Yu X.Q."/>
            <person name="Zhou J.J."/>
            <person name="Brown S.J."/>
            <person name="Scherer S.E."/>
            <person name="Richards S."/>
            <person name="Blissard G.W."/>
        </authorList>
    </citation>
    <scope>NUCLEOTIDE SEQUENCE</scope>
</reference>
<dbReference type="EMBL" id="JH668551">
    <property type="protein sequence ID" value="KAG6457568.1"/>
    <property type="molecule type" value="Genomic_DNA"/>
</dbReference>
<feature type="coiled-coil region" evidence="1">
    <location>
        <begin position="171"/>
        <end position="216"/>
    </location>
</feature>
<evidence type="ECO:0000313" key="3">
    <source>
        <dbReference type="Proteomes" id="UP000791440"/>
    </source>
</evidence>
<dbReference type="EMBL" id="JH668551">
    <property type="protein sequence ID" value="KAG6457569.1"/>
    <property type="molecule type" value="Genomic_DNA"/>
</dbReference>
<sequence>MAPPRRILKQQLELLLNFLEENKEMSKGLIPGTPVSHQETRQKWTTLAKRLNAVQGGALKTPDGWKKYWFEWRHKCRKKARRKYQNDANGGSVKIVPFNELEVRALELSGGGTIAPAVSTSKIENEDDDSDSVPLESIKTQSTPVIVKVRQLSRTSTDENIHSESPPPRWALDIEERRIAAEERMAEALESIASVMRIQEERRAMLEERLAEALTEVAGSVQDLNGRVQEAVDHLQKIYPVQSNGPDIKKVFM</sequence>
<keyword evidence="1" id="KW-0175">Coiled coil</keyword>
<protein>
    <recommendedName>
        <fullName evidence="4">Regulatory protein zeste</fullName>
    </recommendedName>
</protein>